<feature type="region of interest" description="Disordered" evidence="1">
    <location>
        <begin position="120"/>
        <end position="145"/>
    </location>
</feature>
<dbReference type="Pfam" id="PF03038">
    <property type="entry name" value="Herpes_UL95"/>
    <property type="match status" value="1"/>
</dbReference>
<feature type="compositionally biased region" description="Basic and acidic residues" evidence="1">
    <location>
        <begin position="120"/>
        <end position="130"/>
    </location>
</feature>
<sequence length="377" mass="41639">MFNLTAMAAAGDAKLSARYAESVSLAVGLCESLPDQFKLIETPINSFLLVANVMPNDNRPWDSRVPSPGGDFHNIRMPRLERLEALIRCRGAYNREVVEEATVAGEAELLAGEEVVAGERGSRGGLEKQAKGGRWPPEDGVAENGTELKNGREEAAPGESLHYAVYDSWCWQRALKINKDEMVREAIAELAKPQNWRGVALEDPLPLMWLLFYGKRSFCDGPECLYEARFGHPGPLLLPNSMYRPGEDAVSFASGLCRYVRFLYGCEFRGGEHVNLDQVPFDAGRFPEALRKLRHVDDAGTYVSRRCLACRLYAQNLMSRGLIGGRGASIILGGWGKKYITCDAGTRRCLSLGDVVLYPCYDISLILDDLAVADGNR</sequence>
<name>A0A0B4Q6B2_9GAMA</name>
<organism evidence="2 3">
    <name type="scientific">Equid gammaherpesvirus 5</name>
    <dbReference type="NCBI Taxonomy" id="10371"/>
    <lineage>
        <taxon>Viruses</taxon>
        <taxon>Duplodnaviria</taxon>
        <taxon>Heunggongvirae</taxon>
        <taxon>Peploviricota</taxon>
        <taxon>Herviviricetes</taxon>
        <taxon>Herpesvirales</taxon>
        <taxon>Orthoherpesviridae</taxon>
        <taxon>Gammaherpesvirinae</taxon>
        <taxon>Percavirus</taxon>
        <taxon>Percavirus equidgamma5</taxon>
    </lineage>
</organism>
<dbReference type="EMBL" id="KM924295">
    <property type="protein sequence ID" value="AIU39559.1"/>
    <property type="molecule type" value="Genomic_DNA"/>
</dbReference>
<dbReference type="InterPro" id="IPR004280">
    <property type="entry name" value="Herpes_UL95"/>
</dbReference>
<dbReference type="GeneID" id="23104171"/>
<dbReference type="Proteomes" id="UP000124452">
    <property type="component" value="Segment"/>
</dbReference>
<accession>A0A0B4Q6B2</accession>
<evidence type="ECO:0000313" key="2">
    <source>
        <dbReference type="EMBL" id="AIU39559.1"/>
    </source>
</evidence>
<dbReference type="KEGG" id="vg:23104171"/>
<protein>
    <submittedName>
        <fullName evidence="2">Protein UL95</fullName>
    </submittedName>
</protein>
<proteinExistence type="predicted"/>
<evidence type="ECO:0000313" key="3">
    <source>
        <dbReference type="Proteomes" id="UP000124452"/>
    </source>
</evidence>
<evidence type="ECO:0000256" key="1">
    <source>
        <dbReference type="SAM" id="MobiDB-lite"/>
    </source>
</evidence>
<gene>
    <name evidence="2" type="primary">ORF34</name>
</gene>
<keyword evidence="3" id="KW-1185">Reference proteome</keyword>
<dbReference type="RefSeq" id="YP_009118424.1">
    <property type="nucleotide sequence ID" value="NC_026421.1"/>
</dbReference>
<dbReference type="OrthoDB" id="9587at10239"/>
<reference evidence="2 3" key="1">
    <citation type="journal article" date="2015" name="Genome Announc.">
        <title>Genome sequences of equid herpesviruses 2 and 5.</title>
        <authorList>
            <person name="Wilkie G.S."/>
            <person name="Kerr K."/>
            <person name="Stewart J.P."/>
            <person name="Studdert M.J."/>
            <person name="Davison A.J."/>
        </authorList>
    </citation>
    <scope>NUCLEOTIDE SEQUENCE [LARGE SCALE GENOMIC DNA]</scope>
    <source>
        <strain evidence="2">2-141/67</strain>
    </source>
</reference>